<proteinExistence type="predicted"/>
<sequence>RGLGSAQWCERLADRVVLNIIESSHGDKDQSTGLEMFHETLMEEYKFTPTLRSKWNNVNKKCSIQIYLPSHLFAE</sequence>
<reference evidence="1" key="1">
    <citation type="submission" date="2023-10" db="EMBL/GenBank/DDBJ databases">
        <authorList>
            <person name="Domelevo Entfellner J.-B."/>
        </authorList>
    </citation>
    <scope>NUCLEOTIDE SEQUENCE</scope>
</reference>
<gene>
    <name evidence="1" type="ORF">AYBTSS11_LOCUS12781</name>
</gene>
<evidence type="ECO:0000313" key="1">
    <source>
        <dbReference type="EMBL" id="CAJ1947660.1"/>
    </source>
</evidence>
<dbReference type="EMBL" id="OY731401">
    <property type="protein sequence ID" value="CAJ1947660.1"/>
    <property type="molecule type" value="Genomic_DNA"/>
</dbReference>
<name>A0AA86VLX3_9FABA</name>
<feature type="non-terminal residue" evidence="1">
    <location>
        <position position="1"/>
    </location>
</feature>
<dbReference type="Proteomes" id="UP001189624">
    <property type="component" value="Chromosome 4"/>
</dbReference>
<protein>
    <submittedName>
        <fullName evidence="1">Uncharacterized protein</fullName>
    </submittedName>
</protein>
<keyword evidence="2" id="KW-1185">Reference proteome</keyword>
<accession>A0AA86VLX3</accession>
<evidence type="ECO:0000313" key="2">
    <source>
        <dbReference type="Proteomes" id="UP001189624"/>
    </source>
</evidence>
<dbReference type="Gramene" id="rna-AYBTSS11_LOCUS12781">
    <property type="protein sequence ID" value="CAJ1947660.1"/>
    <property type="gene ID" value="gene-AYBTSS11_LOCUS12781"/>
</dbReference>
<dbReference type="AlphaFoldDB" id="A0AA86VLX3"/>
<organism evidence="1 2">
    <name type="scientific">Sphenostylis stenocarpa</name>
    <dbReference type="NCBI Taxonomy" id="92480"/>
    <lineage>
        <taxon>Eukaryota</taxon>
        <taxon>Viridiplantae</taxon>
        <taxon>Streptophyta</taxon>
        <taxon>Embryophyta</taxon>
        <taxon>Tracheophyta</taxon>
        <taxon>Spermatophyta</taxon>
        <taxon>Magnoliopsida</taxon>
        <taxon>eudicotyledons</taxon>
        <taxon>Gunneridae</taxon>
        <taxon>Pentapetalae</taxon>
        <taxon>rosids</taxon>
        <taxon>fabids</taxon>
        <taxon>Fabales</taxon>
        <taxon>Fabaceae</taxon>
        <taxon>Papilionoideae</taxon>
        <taxon>50 kb inversion clade</taxon>
        <taxon>NPAAA clade</taxon>
        <taxon>indigoferoid/millettioid clade</taxon>
        <taxon>Phaseoleae</taxon>
        <taxon>Sphenostylis</taxon>
    </lineage>
</organism>